<reference evidence="1 2" key="1">
    <citation type="journal article" date="2015" name="Genome Announc.">
        <title>Genome sequence and annotation of Trichoderma parareesei, the ancestor of the cellulase producer Trichoderma reesei.</title>
        <authorList>
            <person name="Yang D."/>
            <person name="Pomraning K."/>
            <person name="Kopchinskiy A."/>
            <person name="Karimi Aghcheh R."/>
            <person name="Atanasova L."/>
            <person name="Chenthamara K."/>
            <person name="Baker S.E."/>
            <person name="Zhang R."/>
            <person name="Shen Q."/>
            <person name="Freitag M."/>
            <person name="Kubicek C.P."/>
            <person name="Druzhinina I.S."/>
        </authorList>
    </citation>
    <scope>NUCLEOTIDE SEQUENCE [LARGE SCALE GENOMIC DNA]</scope>
    <source>
        <strain evidence="1 2">CBS 125925</strain>
    </source>
</reference>
<evidence type="ECO:0000313" key="2">
    <source>
        <dbReference type="Proteomes" id="UP000219286"/>
    </source>
</evidence>
<dbReference type="Proteomes" id="UP000219286">
    <property type="component" value="Unassembled WGS sequence"/>
</dbReference>
<dbReference type="AlphaFoldDB" id="A0A2H2ZSV0"/>
<comment type="caution">
    <text evidence="1">The sequence shown here is derived from an EMBL/GenBank/DDBJ whole genome shotgun (WGS) entry which is preliminary data.</text>
</comment>
<keyword evidence="2" id="KW-1185">Reference proteome</keyword>
<evidence type="ECO:0000313" key="1">
    <source>
        <dbReference type="EMBL" id="OTA03131.1"/>
    </source>
</evidence>
<organism evidence="1 2">
    <name type="scientific">Trichoderma parareesei</name>
    <name type="common">Filamentous fungus</name>
    <dbReference type="NCBI Taxonomy" id="858221"/>
    <lineage>
        <taxon>Eukaryota</taxon>
        <taxon>Fungi</taxon>
        <taxon>Dikarya</taxon>
        <taxon>Ascomycota</taxon>
        <taxon>Pezizomycotina</taxon>
        <taxon>Sordariomycetes</taxon>
        <taxon>Hypocreomycetidae</taxon>
        <taxon>Hypocreales</taxon>
        <taxon>Hypocreaceae</taxon>
        <taxon>Trichoderma</taxon>
    </lineage>
</organism>
<sequence>MLAWRWAAIHLTPRESSHRTSKGEASQAPFLAELPALGCAKDEAVPNRQSSFTVAIALSHGAELMGGCRRAVGAEDPQGSQDSVDASEVSMHPWFLQVYPQREVVASFQTAAMPVLRQAVIVCLAQTPVVRLR</sequence>
<proteinExistence type="predicted"/>
<dbReference type="EMBL" id="LFMI01000383">
    <property type="protein sequence ID" value="OTA03131.1"/>
    <property type="molecule type" value="Genomic_DNA"/>
</dbReference>
<accession>A0A2H2ZSV0</accession>
<name>A0A2H2ZSV0_TRIPA</name>
<protein>
    <submittedName>
        <fullName evidence="1">Uncharacterized protein</fullName>
    </submittedName>
</protein>
<gene>
    <name evidence="1" type="ORF">A9Z42_0035530</name>
</gene>